<keyword evidence="2" id="KW-0472">Membrane</keyword>
<comment type="caution">
    <text evidence="3">The sequence shown here is derived from an EMBL/GenBank/DDBJ whole genome shotgun (WGS) entry which is preliminary data.</text>
</comment>
<keyword evidence="4" id="KW-1185">Reference proteome</keyword>
<feature type="compositionally biased region" description="Low complexity" evidence="1">
    <location>
        <begin position="223"/>
        <end position="259"/>
    </location>
</feature>
<dbReference type="Proteomes" id="UP000239899">
    <property type="component" value="Unassembled WGS sequence"/>
</dbReference>
<dbReference type="AlphaFoldDB" id="A0A2P6TMY5"/>
<name>A0A2P6TMY5_CHLSO</name>
<evidence type="ECO:0000313" key="3">
    <source>
        <dbReference type="EMBL" id="PRW45675.1"/>
    </source>
</evidence>
<organism evidence="3 4">
    <name type="scientific">Chlorella sorokiniana</name>
    <name type="common">Freshwater green alga</name>
    <dbReference type="NCBI Taxonomy" id="3076"/>
    <lineage>
        <taxon>Eukaryota</taxon>
        <taxon>Viridiplantae</taxon>
        <taxon>Chlorophyta</taxon>
        <taxon>core chlorophytes</taxon>
        <taxon>Trebouxiophyceae</taxon>
        <taxon>Chlorellales</taxon>
        <taxon>Chlorellaceae</taxon>
        <taxon>Chlorella clade</taxon>
        <taxon>Chlorella</taxon>
    </lineage>
</organism>
<feature type="region of interest" description="Disordered" evidence="1">
    <location>
        <begin position="214"/>
        <end position="337"/>
    </location>
</feature>
<feature type="compositionally biased region" description="Gly residues" evidence="1">
    <location>
        <begin position="325"/>
        <end position="337"/>
    </location>
</feature>
<gene>
    <name evidence="3" type="ORF">C2E21_5798</name>
</gene>
<evidence type="ECO:0000256" key="1">
    <source>
        <dbReference type="SAM" id="MobiDB-lite"/>
    </source>
</evidence>
<feature type="compositionally biased region" description="Polar residues" evidence="1">
    <location>
        <begin position="301"/>
        <end position="323"/>
    </location>
</feature>
<feature type="transmembrane region" description="Helical" evidence="2">
    <location>
        <begin position="117"/>
        <end position="138"/>
    </location>
</feature>
<dbReference type="OrthoDB" id="10417140at2759"/>
<sequence length="337" mass="34377">MTSLTSPPKLAVFGALIFALAGAIFAVGGLASLQADTPDQVESQFKPYHYCWFLGVLELFSIGLGIFAVVKDYHRLQAPVIGFLAVATSTILPLISQHIYNTAQLPGSNGSALRGNITIAGLLWAVIGNFFVLLATAYHNLSAPEPALHGASAYPGRNGSDGGSSGQLKNLDAVGPRTDACLDLRRGLQAAGALYRPPCSVYAAPMLGLVQYSDSEDEREEPQPAGDRQQQAAAAPAAAPRQQQVAAPPAPASGLPSAADLFGGGGTQVARSGSAQNVGGAKPSTAAGGLLLPPQLRGRSNVATEDLSTMFTKSAVQRAQQRRSSGGGGGSGGGGDS</sequence>
<accession>A0A2P6TMY5</accession>
<proteinExistence type="predicted"/>
<evidence type="ECO:0000256" key="2">
    <source>
        <dbReference type="SAM" id="Phobius"/>
    </source>
</evidence>
<protein>
    <submittedName>
        <fullName evidence="3">Vegetative cell wall gp1</fullName>
    </submittedName>
</protein>
<reference evidence="3 4" key="1">
    <citation type="journal article" date="2018" name="Plant J.">
        <title>Genome sequences of Chlorella sorokiniana UTEX 1602 and Micractinium conductrix SAG 241.80: implications to maltose excretion by a green alga.</title>
        <authorList>
            <person name="Arriola M.B."/>
            <person name="Velmurugan N."/>
            <person name="Zhang Y."/>
            <person name="Plunkett M.H."/>
            <person name="Hondzo H."/>
            <person name="Barney B.M."/>
        </authorList>
    </citation>
    <scope>NUCLEOTIDE SEQUENCE [LARGE SCALE GENOMIC DNA]</scope>
    <source>
        <strain evidence="4">UTEX 1602</strain>
    </source>
</reference>
<evidence type="ECO:0000313" key="4">
    <source>
        <dbReference type="Proteomes" id="UP000239899"/>
    </source>
</evidence>
<feature type="compositionally biased region" description="Low complexity" evidence="1">
    <location>
        <begin position="288"/>
        <end position="299"/>
    </location>
</feature>
<keyword evidence="2" id="KW-0812">Transmembrane</keyword>
<feature type="transmembrane region" description="Helical" evidence="2">
    <location>
        <begin position="12"/>
        <end position="31"/>
    </location>
</feature>
<keyword evidence="2" id="KW-1133">Transmembrane helix</keyword>
<dbReference type="EMBL" id="LHPG02000011">
    <property type="protein sequence ID" value="PRW45675.1"/>
    <property type="molecule type" value="Genomic_DNA"/>
</dbReference>
<feature type="transmembrane region" description="Helical" evidence="2">
    <location>
        <begin position="76"/>
        <end position="96"/>
    </location>
</feature>
<feature type="transmembrane region" description="Helical" evidence="2">
    <location>
        <begin position="51"/>
        <end position="70"/>
    </location>
</feature>